<comment type="caution">
    <text evidence="2">The sequence shown here is derived from an EMBL/GenBank/DDBJ whole genome shotgun (WGS) entry which is preliminary data.</text>
</comment>
<feature type="compositionally biased region" description="Basic residues" evidence="1">
    <location>
        <begin position="347"/>
        <end position="359"/>
    </location>
</feature>
<feature type="compositionally biased region" description="Polar residues" evidence="1">
    <location>
        <begin position="552"/>
        <end position="567"/>
    </location>
</feature>
<organism evidence="2 3">
    <name type="scientific">Molorchus minor</name>
    <dbReference type="NCBI Taxonomy" id="1323400"/>
    <lineage>
        <taxon>Eukaryota</taxon>
        <taxon>Metazoa</taxon>
        <taxon>Ecdysozoa</taxon>
        <taxon>Arthropoda</taxon>
        <taxon>Hexapoda</taxon>
        <taxon>Insecta</taxon>
        <taxon>Pterygota</taxon>
        <taxon>Neoptera</taxon>
        <taxon>Endopterygota</taxon>
        <taxon>Coleoptera</taxon>
        <taxon>Polyphaga</taxon>
        <taxon>Cucujiformia</taxon>
        <taxon>Chrysomeloidea</taxon>
        <taxon>Cerambycidae</taxon>
        <taxon>Lamiinae</taxon>
        <taxon>Monochamini</taxon>
        <taxon>Molorchus</taxon>
    </lineage>
</organism>
<protein>
    <submittedName>
        <fullName evidence="2">Uncharacterized protein</fullName>
    </submittedName>
</protein>
<dbReference type="EMBL" id="JAPWTJ010000005">
    <property type="protein sequence ID" value="KAJ8985924.1"/>
    <property type="molecule type" value="Genomic_DNA"/>
</dbReference>
<feature type="region of interest" description="Disordered" evidence="1">
    <location>
        <begin position="536"/>
        <end position="600"/>
    </location>
</feature>
<sequence>MNNTLTKESVILNTEAGCAKRNLNEKKTLLEAGTSPCTFTSNMSYKLNNAHKSPQRTSVGTSPIIFKIYSPLKRNASPINQVKGKKINIPTKSPATVVNKHVERTRRTEIVDKGTSPIFENYTDNLGFGKDALLDNEKRETFNRLLLKMSCKFLDSPNTPIIEDNGTCLTRSRRAQTFNRNITQPTECNAEAAPVRRINREVQTSQQTQTTSSVDNILKTYRRKRNPRRQAVRHDMSDGSTTDESDILREFDKGHMERKKCPNVLFKSLADVMLPSFSSSDEEMMHINSENLPWRLDGDLVSVPRRSSYKLSFLRSAWEIEMERSRKTVVNKDSSDSETDMKIRNTDKHRKSSPKKNCSRKVYEEEQIAISQENCENKATNESPTDEERSCSNSVVSAVRFSEPETEDDVVCQKVINVISDVRLPPLPSTNVVKNPVENINSSLPLTTKNLKEHDRSANKMDKSDDRLCYQDLGNIQPVAAVAKSVRSDSIHGDDSEILALPLDNSDEERLIEDNAKKKSGLQEFVEHSLVNNVQPEEKIDAKASPKKTRLEASTTKQNIRSTSSDNQPEEVNFKVPKKRDRKPKKQIDMENDDGVSSTTVESHEVFEDLPEKEDHVKQGFVELLPLTANMILNILMAYLKQHPGSMKRQSLKRDSDESDLEDSQVVEERLKNLLSTNRRRLNKPKNIFDDVVGDVPKLRQSIIARALKKVVCSTPMPTQKQKRFLSF</sequence>
<proteinExistence type="predicted"/>
<keyword evidence="3" id="KW-1185">Reference proteome</keyword>
<accession>A0ABQ9K6I4</accession>
<feature type="compositionally biased region" description="Basic and acidic residues" evidence="1">
    <location>
        <begin position="333"/>
        <end position="346"/>
    </location>
</feature>
<name>A0ABQ9K6I4_9CUCU</name>
<dbReference type="Proteomes" id="UP001162164">
    <property type="component" value="Unassembled WGS sequence"/>
</dbReference>
<gene>
    <name evidence="2" type="ORF">NQ317_010681</name>
</gene>
<evidence type="ECO:0000313" key="3">
    <source>
        <dbReference type="Proteomes" id="UP001162164"/>
    </source>
</evidence>
<evidence type="ECO:0000313" key="2">
    <source>
        <dbReference type="EMBL" id="KAJ8985924.1"/>
    </source>
</evidence>
<evidence type="ECO:0000256" key="1">
    <source>
        <dbReference type="SAM" id="MobiDB-lite"/>
    </source>
</evidence>
<feature type="region of interest" description="Disordered" evidence="1">
    <location>
        <begin position="326"/>
        <end position="361"/>
    </location>
</feature>
<reference evidence="2" key="1">
    <citation type="journal article" date="2023" name="Insect Mol. Biol.">
        <title>Genome sequencing provides insights into the evolution of gene families encoding plant cell wall-degrading enzymes in longhorned beetles.</title>
        <authorList>
            <person name="Shin N.R."/>
            <person name="Okamura Y."/>
            <person name="Kirsch R."/>
            <person name="Pauchet Y."/>
        </authorList>
    </citation>
    <scope>NUCLEOTIDE SEQUENCE</scope>
    <source>
        <strain evidence="2">MMC_N1</strain>
    </source>
</reference>
<feature type="compositionally biased region" description="Basic residues" evidence="1">
    <location>
        <begin position="576"/>
        <end position="585"/>
    </location>
</feature>